<proteinExistence type="predicted"/>
<keyword evidence="1" id="KW-0812">Transmembrane</keyword>
<dbReference type="RefSeq" id="WP_198917467.1">
    <property type="nucleotide sequence ID" value="NZ_JAEKPD010000019.1"/>
</dbReference>
<protein>
    <submittedName>
        <fullName evidence="3">PACE efflux transporter</fullName>
    </submittedName>
</protein>
<dbReference type="InterPro" id="IPR058208">
    <property type="entry name" value="PACE"/>
</dbReference>
<evidence type="ECO:0000313" key="3">
    <source>
        <dbReference type="EMBL" id="MBJ3764293.1"/>
    </source>
</evidence>
<feature type="transmembrane region" description="Helical" evidence="1">
    <location>
        <begin position="12"/>
        <end position="35"/>
    </location>
</feature>
<evidence type="ECO:0000313" key="4">
    <source>
        <dbReference type="Proteomes" id="UP000642488"/>
    </source>
</evidence>
<feature type="transmembrane region" description="Helical" evidence="1">
    <location>
        <begin position="41"/>
        <end position="60"/>
    </location>
</feature>
<accession>A0A934IJX5</accession>
<dbReference type="EMBL" id="JAEKPD010000019">
    <property type="protein sequence ID" value="MBJ3764293.1"/>
    <property type="molecule type" value="Genomic_DNA"/>
</dbReference>
<dbReference type="NCBIfam" id="NF033664">
    <property type="entry name" value="PACE_transport"/>
    <property type="match status" value="1"/>
</dbReference>
<dbReference type="Proteomes" id="UP000642488">
    <property type="component" value="Unassembled WGS sequence"/>
</dbReference>
<organism evidence="3 4">
    <name type="scientific">Palleronia pontilimi</name>
    <dbReference type="NCBI Taxonomy" id="1964209"/>
    <lineage>
        <taxon>Bacteria</taxon>
        <taxon>Pseudomonadati</taxon>
        <taxon>Pseudomonadota</taxon>
        <taxon>Alphaproteobacteria</taxon>
        <taxon>Rhodobacterales</taxon>
        <taxon>Roseobacteraceae</taxon>
        <taxon>Palleronia</taxon>
    </lineage>
</organism>
<comment type="caution">
    <text evidence="3">The sequence shown here is derived from an EMBL/GenBank/DDBJ whole genome shotgun (WGS) entry which is preliminary data.</text>
</comment>
<name>A0A934IJX5_9RHOB</name>
<evidence type="ECO:0000259" key="2">
    <source>
        <dbReference type="Pfam" id="PF05232"/>
    </source>
</evidence>
<feature type="domain" description="Chlorhexidine efflux transporter" evidence="2">
    <location>
        <begin position="77"/>
        <end position="136"/>
    </location>
</feature>
<dbReference type="Pfam" id="PF05232">
    <property type="entry name" value="BTP"/>
    <property type="match status" value="2"/>
</dbReference>
<keyword evidence="4" id="KW-1185">Reference proteome</keyword>
<sequence length="161" mass="17589">MLRSWKERACQTGCFEVIGIALVAPVYTAIFGASLGHGVQVIALLSVVIVLWSPLHNTLFDLADWRMTGRTACQRPKSLRLVHAMSHEASAVLLTCPILVWFGHGLAEALAVNLGLTIAYTAYGYVFHLVYDRLRPVRLDPAPRGNGVVLPGAYLKLPLVL</sequence>
<dbReference type="AlphaFoldDB" id="A0A934IJX5"/>
<reference evidence="3" key="1">
    <citation type="submission" date="2020-12" db="EMBL/GenBank/DDBJ databases">
        <title>Bacterial taxonomy.</title>
        <authorList>
            <person name="Pan X."/>
        </authorList>
    </citation>
    <scope>NUCLEOTIDE SEQUENCE</scope>
    <source>
        <strain evidence="3">KCTC 52957</strain>
    </source>
</reference>
<gene>
    <name evidence="3" type="ORF">ILP92_16205</name>
</gene>
<dbReference type="InterPro" id="IPR007896">
    <property type="entry name" value="BTP_bacteria"/>
</dbReference>
<evidence type="ECO:0000256" key="1">
    <source>
        <dbReference type="SAM" id="Phobius"/>
    </source>
</evidence>
<keyword evidence="1" id="KW-1133">Transmembrane helix</keyword>
<feature type="transmembrane region" description="Helical" evidence="1">
    <location>
        <begin position="109"/>
        <end position="131"/>
    </location>
</feature>
<feature type="transmembrane region" description="Helical" evidence="1">
    <location>
        <begin position="81"/>
        <end position="103"/>
    </location>
</feature>
<keyword evidence="1" id="KW-0472">Membrane</keyword>
<feature type="domain" description="Chlorhexidine efflux transporter" evidence="2">
    <location>
        <begin position="3"/>
        <end position="61"/>
    </location>
</feature>